<evidence type="ECO:0000313" key="2">
    <source>
        <dbReference type="EMBL" id="OIJ63425.1"/>
    </source>
</evidence>
<name>A0A1J4NLZ3_9ACTN</name>
<keyword evidence="3" id="KW-1185">Reference proteome</keyword>
<dbReference type="STRING" id="1428628.WN71_034250"/>
<feature type="coiled-coil region" evidence="1">
    <location>
        <begin position="359"/>
        <end position="400"/>
    </location>
</feature>
<organism evidence="2 3">
    <name type="scientific">Streptomyces mangrovisoli</name>
    <dbReference type="NCBI Taxonomy" id="1428628"/>
    <lineage>
        <taxon>Bacteria</taxon>
        <taxon>Bacillati</taxon>
        <taxon>Actinomycetota</taxon>
        <taxon>Actinomycetes</taxon>
        <taxon>Kitasatosporales</taxon>
        <taxon>Streptomycetaceae</taxon>
        <taxon>Streptomyces</taxon>
    </lineage>
</organism>
<comment type="caution">
    <text evidence="2">The sequence shown here is derived from an EMBL/GenBank/DDBJ whole genome shotgun (WGS) entry which is preliminary data.</text>
</comment>
<dbReference type="Proteomes" id="UP000034196">
    <property type="component" value="Unassembled WGS sequence"/>
</dbReference>
<accession>A0A1J4NLZ3</accession>
<evidence type="ECO:0008006" key="4">
    <source>
        <dbReference type="Google" id="ProtNLM"/>
    </source>
</evidence>
<dbReference type="RefSeq" id="WP_046584007.1">
    <property type="nucleotide sequence ID" value="NZ_LAVA02000104.1"/>
</dbReference>
<evidence type="ECO:0000256" key="1">
    <source>
        <dbReference type="SAM" id="Coils"/>
    </source>
</evidence>
<dbReference type="InterPro" id="IPR027417">
    <property type="entry name" value="P-loop_NTPase"/>
</dbReference>
<dbReference type="OrthoDB" id="975794at2"/>
<dbReference type="AlphaFoldDB" id="A0A1J4NLZ3"/>
<keyword evidence="1" id="KW-0175">Coiled coil</keyword>
<gene>
    <name evidence="2" type="ORF">WN71_034250</name>
</gene>
<protein>
    <recommendedName>
        <fullName evidence="4">Rad50/SbcC-type AAA domain-containing protein</fullName>
    </recommendedName>
</protein>
<reference evidence="2" key="1">
    <citation type="submission" date="2016-10" db="EMBL/GenBank/DDBJ databases">
        <title>Genome sequence of Streptomyces mangrovisoli MUSC 149.</title>
        <authorList>
            <person name="Lee L.-H."/>
            <person name="Ser H.-L."/>
        </authorList>
    </citation>
    <scope>NUCLEOTIDE SEQUENCE [LARGE SCALE GENOMIC DNA]</scope>
    <source>
        <strain evidence="2">MUSC 149</strain>
    </source>
</reference>
<evidence type="ECO:0000313" key="3">
    <source>
        <dbReference type="Proteomes" id="UP000034196"/>
    </source>
</evidence>
<proteinExistence type="predicted"/>
<dbReference type="Gene3D" id="3.40.50.300">
    <property type="entry name" value="P-loop containing nucleotide triphosphate hydrolases"/>
    <property type="match status" value="1"/>
</dbReference>
<dbReference type="EMBL" id="LAVA02000104">
    <property type="protein sequence ID" value="OIJ63425.1"/>
    <property type="molecule type" value="Genomic_DNA"/>
</dbReference>
<sequence length="615" mass="67961">MRLLHLTFAGHDRDPAQVLFDPKLTVIYGASDTGKSFVTESIDYMLGARKLGMIPEAEGYTQILLGVEFPDGSVVTLMRGPQSSKVSVYDADLRSLIYRAADLELSAQHSARSSKNLSRYLLERTGLDGALISTNDTGGTKLLGFRDLLHLCLVNETRMVSKVPPVLRATGTSGQTAHKSVLKLLLTGQGEPSGEGRPTPGQRRVHKGKITLLDELILDLQRQLDPQAGNEAELTEQLRRVLAHLDEAALSLREITHRHAAAVAHQAELSLRLGQYDQRLGEVEDLLGRFGLLRSQYESDLARLEMVGEAGSLLGYFRTGTCVFCGAEPEHQSANHGQQETTALHSAVHAESAKTQQLLSDLHLTLDDLQIQRQEISEERTAHQRQAADADNVIARVEAELQPLQAEAADMMAARSRVEAQLGLHQRIQHLEDVRAGLVADGAVPGGRPSGNVPASVIAEFDRAIERTLKHWHVRLHDVAYDQYNAELFVGDHARSGHGKGMRAVLHASFAVSLADYCLRREHRHPGFVILDSPLVTYRQPGVRHTDDPDLPDSVIDYFYRDLFHSFTGQAIVVENDDPPRDIVEQALVYMFSRDPADHRFGFFPVRPGGQVAHE</sequence>